<feature type="compositionally biased region" description="Low complexity" evidence="1">
    <location>
        <begin position="133"/>
        <end position="148"/>
    </location>
</feature>
<reference evidence="2" key="1">
    <citation type="submission" date="2020-07" db="EMBL/GenBank/DDBJ databases">
        <authorList>
            <person name="Lin J."/>
        </authorList>
    </citation>
    <scope>NUCLEOTIDE SEQUENCE</scope>
</reference>
<feature type="compositionally biased region" description="Basic residues" evidence="1">
    <location>
        <begin position="153"/>
        <end position="170"/>
    </location>
</feature>
<feature type="compositionally biased region" description="Gly residues" evidence="1">
    <location>
        <begin position="116"/>
        <end position="129"/>
    </location>
</feature>
<name>A0A6V7QHR6_ANACO</name>
<dbReference type="EMBL" id="LR862136">
    <property type="protein sequence ID" value="CAD1842491.1"/>
    <property type="molecule type" value="Genomic_DNA"/>
</dbReference>
<sequence>MRWMRYSFMQRRRDAGVGEEAGGWRPRKRRSTAGCASCRGPGPAARRDGGGSAAGAGRGDARLGTARVGEEARGLGDAGIGEERAALEQAASAMQRSARSGRPRSGRPRRCRGRRGVGGLGAGGLGGAEVGEEQAASERAASEQAAPAVQRSVRSRRPWSGRPRQCRGRRGAGGADDDALGGGVVSGLLESRHGAVDEDDGIVARAAEAGVDAAGDGAASSATSSTSWPWLRAELAIWTSIARGWVRSRRRSWGRRGATASAAQGSARRRAASGSWGRRGATASAAQGSARRRQWAKVLDRSAPRLAGIHDVFHVSALRRYIFDPSHVIDFTPLEIGEDLNYEERQLRILARETKELRNRVIPYVKVQWSNHEEREATWEPETVMRESYSYLFDALS</sequence>
<protein>
    <recommendedName>
        <fullName evidence="3">Chromo domain-containing protein</fullName>
    </recommendedName>
</protein>
<evidence type="ECO:0008006" key="3">
    <source>
        <dbReference type="Google" id="ProtNLM"/>
    </source>
</evidence>
<feature type="compositionally biased region" description="Low complexity" evidence="1">
    <location>
        <begin position="89"/>
        <end position="98"/>
    </location>
</feature>
<evidence type="ECO:0000256" key="1">
    <source>
        <dbReference type="SAM" id="MobiDB-lite"/>
    </source>
</evidence>
<dbReference type="SUPFAM" id="SSF54160">
    <property type="entry name" value="Chromo domain-like"/>
    <property type="match status" value="1"/>
</dbReference>
<feature type="compositionally biased region" description="Basic residues" evidence="1">
    <location>
        <begin position="99"/>
        <end position="115"/>
    </location>
</feature>
<organism evidence="2">
    <name type="scientific">Ananas comosus var. bracteatus</name>
    <name type="common">red pineapple</name>
    <dbReference type="NCBI Taxonomy" id="296719"/>
    <lineage>
        <taxon>Eukaryota</taxon>
        <taxon>Viridiplantae</taxon>
        <taxon>Streptophyta</taxon>
        <taxon>Embryophyta</taxon>
        <taxon>Tracheophyta</taxon>
        <taxon>Spermatophyta</taxon>
        <taxon>Magnoliopsida</taxon>
        <taxon>Liliopsida</taxon>
        <taxon>Poales</taxon>
        <taxon>Bromeliaceae</taxon>
        <taxon>Bromelioideae</taxon>
        <taxon>Ananas</taxon>
    </lineage>
</organism>
<feature type="region of interest" description="Disordered" evidence="1">
    <location>
        <begin position="256"/>
        <end position="289"/>
    </location>
</feature>
<gene>
    <name evidence="2" type="ORF">CB5_LOCUS25702</name>
</gene>
<dbReference type="PANTHER" id="PTHR46148:SF60">
    <property type="entry name" value="CHROMO DOMAIN-CONTAINING PROTEIN"/>
    <property type="match status" value="1"/>
</dbReference>
<dbReference type="InterPro" id="IPR016197">
    <property type="entry name" value="Chromo-like_dom_sf"/>
</dbReference>
<dbReference type="AlphaFoldDB" id="A0A6V7QHR6"/>
<feature type="region of interest" description="Disordered" evidence="1">
    <location>
        <begin position="12"/>
        <end position="180"/>
    </location>
</feature>
<evidence type="ECO:0000313" key="2">
    <source>
        <dbReference type="EMBL" id="CAD1842491.1"/>
    </source>
</evidence>
<accession>A0A6V7QHR6</accession>
<dbReference type="PANTHER" id="PTHR46148">
    <property type="entry name" value="CHROMO DOMAIN-CONTAINING PROTEIN"/>
    <property type="match status" value="1"/>
</dbReference>
<proteinExistence type="predicted"/>